<feature type="compositionally biased region" description="Polar residues" evidence="1">
    <location>
        <begin position="1"/>
        <end position="15"/>
    </location>
</feature>
<dbReference type="RefSeq" id="WP_283173805.1">
    <property type="nucleotide sequence ID" value="NZ_JAPNOA010000028.1"/>
</dbReference>
<sequence>MSIAPKQNIQAISSISDEKTSPTLNKKGKGTDDVIKERISSEIIISLCGAVGSLTEEFRSSLKSSLTAAGYKTVHIKISDLLPQEKDKTNEADRITSLQNKGNHLREKHGSDYLAKLAIKRISTERSRIIREEKEDIINDAEQNKTKCRIAYIIDQLKHPSEVFLFRLVYPQNFYLLTIIRTEKERRIHLEEKRIQSEKIDDIIRRDRKEKDKTGQQVEKTAVLADYFIRNQHDHARNINKEIDRFVKLIHGAEGMSPRRDEKAMMTAYFASLQSACLSRQVGAAITDEDGRVLSTGRNDVPEYPAVSA</sequence>
<feature type="region of interest" description="Disordered" evidence="1">
    <location>
        <begin position="1"/>
        <end position="30"/>
    </location>
</feature>
<protein>
    <recommendedName>
        <fullName evidence="2">CMP/dCMP-type deaminase domain-containing protein</fullName>
    </recommendedName>
</protein>
<evidence type="ECO:0000256" key="1">
    <source>
        <dbReference type="SAM" id="MobiDB-lite"/>
    </source>
</evidence>
<gene>
    <name evidence="3" type="ORF">OUO13_10365</name>
</gene>
<dbReference type="PANTHER" id="PTHR41930:SF1">
    <property type="entry name" value="DEPHOSPHO-COA KINASE"/>
    <property type="match status" value="1"/>
</dbReference>
<reference evidence="3" key="1">
    <citation type="submission" date="2022-11" db="EMBL/GenBank/DDBJ databases">
        <title>Parathalassolutuus dongxingensis gen. nov., sp. nov., a novel member of family Oceanospirillaceae isolated from a coastal shrimp pond in Guangxi, China.</title>
        <authorList>
            <person name="Chen H."/>
        </authorList>
    </citation>
    <scope>NUCLEOTIDE SEQUENCE</scope>
    <source>
        <strain evidence="3">G-43</strain>
    </source>
</reference>
<feature type="domain" description="CMP/dCMP-type deaminase" evidence="2">
    <location>
        <begin position="259"/>
        <end position="309"/>
    </location>
</feature>
<evidence type="ECO:0000313" key="3">
    <source>
        <dbReference type="EMBL" id="MCY0965591.1"/>
    </source>
</evidence>
<proteinExistence type="predicted"/>
<keyword evidence="4" id="KW-1185">Reference proteome</keyword>
<dbReference type="InterPro" id="IPR016193">
    <property type="entry name" value="Cytidine_deaminase-like"/>
</dbReference>
<comment type="caution">
    <text evidence="3">The sequence shown here is derived from an EMBL/GenBank/DDBJ whole genome shotgun (WGS) entry which is preliminary data.</text>
</comment>
<dbReference type="Gene3D" id="3.40.140.10">
    <property type="entry name" value="Cytidine Deaminase, domain 2"/>
    <property type="match status" value="1"/>
</dbReference>
<name>A0A9X3EE90_9GAMM</name>
<dbReference type="GO" id="GO:0003824">
    <property type="term" value="F:catalytic activity"/>
    <property type="evidence" value="ECO:0007669"/>
    <property type="project" value="InterPro"/>
</dbReference>
<organism evidence="3 4">
    <name type="scientific">Parathalassolituus penaei</name>
    <dbReference type="NCBI Taxonomy" id="2997323"/>
    <lineage>
        <taxon>Bacteria</taxon>
        <taxon>Pseudomonadati</taxon>
        <taxon>Pseudomonadota</taxon>
        <taxon>Gammaproteobacteria</taxon>
        <taxon>Oceanospirillales</taxon>
        <taxon>Oceanospirillaceae</taxon>
        <taxon>Parathalassolituus</taxon>
    </lineage>
</organism>
<evidence type="ECO:0000313" key="4">
    <source>
        <dbReference type="Proteomes" id="UP001150830"/>
    </source>
</evidence>
<dbReference type="PROSITE" id="PS51747">
    <property type="entry name" value="CYT_DCMP_DEAMINASES_2"/>
    <property type="match status" value="1"/>
</dbReference>
<dbReference type="Gene3D" id="3.40.50.300">
    <property type="entry name" value="P-loop containing nucleotide triphosphate hydrolases"/>
    <property type="match status" value="1"/>
</dbReference>
<dbReference type="AlphaFoldDB" id="A0A9X3EE90"/>
<dbReference type="SUPFAM" id="SSF53927">
    <property type="entry name" value="Cytidine deaminase-like"/>
    <property type="match status" value="1"/>
</dbReference>
<dbReference type="InterPro" id="IPR027417">
    <property type="entry name" value="P-loop_NTPase"/>
</dbReference>
<dbReference type="InterPro" id="IPR002125">
    <property type="entry name" value="CMP_dCMP_dom"/>
</dbReference>
<dbReference type="EMBL" id="JAPNOA010000028">
    <property type="protein sequence ID" value="MCY0965591.1"/>
    <property type="molecule type" value="Genomic_DNA"/>
</dbReference>
<dbReference type="PANTHER" id="PTHR41930">
    <property type="entry name" value="UPF0200 PROTEIN MJ1399"/>
    <property type="match status" value="1"/>
</dbReference>
<dbReference type="Proteomes" id="UP001150830">
    <property type="component" value="Unassembled WGS sequence"/>
</dbReference>
<accession>A0A9X3EE90</accession>
<evidence type="ECO:0000259" key="2">
    <source>
        <dbReference type="PROSITE" id="PS51747"/>
    </source>
</evidence>